<dbReference type="InterPro" id="IPR029058">
    <property type="entry name" value="AB_hydrolase_fold"/>
</dbReference>
<keyword evidence="5 8" id="KW-0378">Hydrolase</keyword>
<keyword evidence="6" id="KW-0106">Calcium</keyword>
<keyword evidence="4" id="KW-0732">Signal</keyword>
<proteinExistence type="inferred from homology"/>
<sequence>MTKKKKFLISIIFLVAGFYLVDYSLTTPLESCTLEKMAAVVSDDTTLTTVKSMWFPVQHCIVKGYVTTTDPGPNQVNFRLQLPKEQAWNGRYYFIGLGGGAGRTPIFSESPFGYPLAAGFAVAGSDTGHQAFMLNWSFLANEAQALDHIHRGAHVSAVQTQAMTKAYYNSDSMYRYHSGCSGGGRMGVMAATYHPEDFDGLLIGAPGIDTTNILNFMWMSQQLNKLPEKELAEGKLLAMEQSIQAQCDASDGAVDQMVWDPRKCAYDPAQMLCEQDQDQDQAACFTAQELEVVKSIIAGPRSPTGEVLYPGLVDVTPTGWVSFLEMGAEMISTSFSQAYFGDDYEFMTDFDFNDQKNIDAWRAAVARTGYGVRASADYSGVENAGAKVIFWHGVSDAAISFRDQLRYYEAIRENTGDDERLNQFARMYLAPGLYHCFGGPGPVDTPDRLLESLIDWVENGVSPASVVTHRGEKELAFKADGIAKYLPNFYDYLDNPPKGTPAREFLLCPYPQESVFVGQAASTEALYNAANWQCQ</sequence>
<evidence type="ECO:0000256" key="2">
    <source>
        <dbReference type="ARBA" id="ARBA00022487"/>
    </source>
</evidence>
<protein>
    <submittedName>
        <fullName evidence="8">Tannase/feruloyl esterase family alpha/beta hydrolase</fullName>
    </submittedName>
</protein>
<reference evidence="8 9" key="1">
    <citation type="journal article" date="2011" name="Int. J. Syst. Evol. Microbiol.">
        <title>Zhongshania antarctica gen. nov., sp. nov. and Zhongshania guokunii sp. nov., gammaproteobacteria respectively isolated from coastal attached (fast) ice and surface seawater of the Antarctic.</title>
        <authorList>
            <person name="Li H.J."/>
            <person name="Zhang X.Y."/>
            <person name="Chen C.X."/>
            <person name="Zhang Y.J."/>
            <person name="Gao Z.M."/>
            <person name="Yu Y."/>
            <person name="Chen X.L."/>
            <person name="Chen B."/>
            <person name="Zhang Y.Z."/>
        </authorList>
    </citation>
    <scope>NUCLEOTIDE SEQUENCE [LARGE SCALE GENOMIC DNA]</scope>
    <source>
        <strain evidence="8 9">ZS6-22T</strain>
    </source>
</reference>
<evidence type="ECO:0000256" key="1">
    <source>
        <dbReference type="ARBA" id="ARBA00006249"/>
    </source>
</evidence>
<comment type="caution">
    <text evidence="8">The sequence shown here is derived from an EMBL/GenBank/DDBJ whole genome shotgun (WGS) entry which is preliminary data.</text>
</comment>
<dbReference type="PANTHER" id="PTHR33938:SF15">
    <property type="entry name" value="FERULOYL ESTERASE B-RELATED"/>
    <property type="match status" value="1"/>
</dbReference>
<keyword evidence="2" id="KW-0719">Serine esterase</keyword>
<evidence type="ECO:0000256" key="7">
    <source>
        <dbReference type="ARBA" id="ARBA00023157"/>
    </source>
</evidence>
<dbReference type="PANTHER" id="PTHR33938">
    <property type="entry name" value="FERULOYL ESTERASE B-RELATED"/>
    <property type="match status" value="1"/>
</dbReference>
<organism evidence="8 9">
    <name type="scientific">Zhongshania guokunii</name>
    <dbReference type="NCBI Taxonomy" id="641783"/>
    <lineage>
        <taxon>Bacteria</taxon>
        <taxon>Pseudomonadati</taxon>
        <taxon>Pseudomonadota</taxon>
        <taxon>Gammaproteobacteria</taxon>
        <taxon>Cellvibrionales</taxon>
        <taxon>Spongiibacteraceae</taxon>
        <taxon>Zhongshania</taxon>
    </lineage>
</organism>
<evidence type="ECO:0000313" key="9">
    <source>
        <dbReference type="Proteomes" id="UP001557485"/>
    </source>
</evidence>
<dbReference type="Pfam" id="PF07519">
    <property type="entry name" value="Tannase"/>
    <property type="match status" value="1"/>
</dbReference>
<dbReference type="InterPro" id="IPR011118">
    <property type="entry name" value="Tannase/feruloyl_esterase"/>
</dbReference>
<name>A0ABV3U7B9_9GAMM</name>
<comment type="similarity">
    <text evidence="1">Belongs to the tannase family.</text>
</comment>
<evidence type="ECO:0000256" key="4">
    <source>
        <dbReference type="ARBA" id="ARBA00022729"/>
    </source>
</evidence>
<evidence type="ECO:0000313" key="8">
    <source>
        <dbReference type="EMBL" id="MEX1669625.1"/>
    </source>
</evidence>
<keyword evidence="7" id="KW-1015">Disulfide bond</keyword>
<keyword evidence="9" id="KW-1185">Reference proteome</keyword>
<evidence type="ECO:0000256" key="6">
    <source>
        <dbReference type="ARBA" id="ARBA00022837"/>
    </source>
</evidence>
<keyword evidence="3" id="KW-0479">Metal-binding</keyword>
<evidence type="ECO:0000256" key="5">
    <source>
        <dbReference type="ARBA" id="ARBA00022801"/>
    </source>
</evidence>
<evidence type="ECO:0000256" key="3">
    <source>
        <dbReference type="ARBA" id="ARBA00022723"/>
    </source>
</evidence>
<dbReference type="Proteomes" id="UP001557485">
    <property type="component" value="Unassembled WGS sequence"/>
</dbReference>
<accession>A0ABV3U7B9</accession>
<dbReference type="RefSeq" id="WP_368381892.1">
    <property type="nucleotide sequence ID" value="NZ_JBFRYA010000009.1"/>
</dbReference>
<dbReference type="EMBL" id="JBFRYA010000009">
    <property type="protein sequence ID" value="MEX1669625.1"/>
    <property type="molecule type" value="Genomic_DNA"/>
</dbReference>
<gene>
    <name evidence="8" type="ORF">AB4876_11960</name>
</gene>
<dbReference type="Gene3D" id="3.40.50.1820">
    <property type="entry name" value="alpha/beta hydrolase"/>
    <property type="match status" value="1"/>
</dbReference>
<dbReference type="GO" id="GO:0016787">
    <property type="term" value="F:hydrolase activity"/>
    <property type="evidence" value="ECO:0007669"/>
    <property type="project" value="UniProtKB-KW"/>
</dbReference>
<dbReference type="SUPFAM" id="SSF53474">
    <property type="entry name" value="alpha/beta-Hydrolases"/>
    <property type="match status" value="1"/>
</dbReference>